<feature type="compositionally biased region" description="Polar residues" evidence="2">
    <location>
        <begin position="516"/>
        <end position="536"/>
    </location>
</feature>
<dbReference type="AlphaFoldDB" id="A0A6D2JBE5"/>
<accession>A0A6D2JBE5</accession>
<feature type="domain" description="RING-type" evidence="3">
    <location>
        <begin position="597"/>
        <end position="636"/>
    </location>
</feature>
<evidence type="ECO:0000313" key="5">
    <source>
        <dbReference type="Proteomes" id="UP000467841"/>
    </source>
</evidence>
<evidence type="ECO:0000256" key="1">
    <source>
        <dbReference type="PROSITE-ProRule" id="PRU00175"/>
    </source>
</evidence>
<dbReference type="Proteomes" id="UP000467841">
    <property type="component" value="Unassembled WGS sequence"/>
</dbReference>
<feature type="compositionally biased region" description="Basic and acidic residues" evidence="2">
    <location>
        <begin position="493"/>
        <end position="502"/>
    </location>
</feature>
<dbReference type="PROSITE" id="PS50089">
    <property type="entry name" value="ZF_RING_2"/>
    <property type="match status" value="1"/>
</dbReference>
<dbReference type="GO" id="GO:0008270">
    <property type="term" value="F:zinc ion binding"/>
    <property type="evidence" value="ECO:0007669"/>
    <property type="project" value="UniProtKB-KW"/>
</dbReference>
<dbReference type="EMBL" id="CACVBM020001229">
    <property type="protein sequence ID" value="CAA7040555.1"/>
    <property type="molecule type" value="Genomic_DNA"/>
</dbReference>
<reference evidence="4" key="1">
    <citation type="submission" date="2020-01" db="EMBL/GenBank/DDBJ databases">
        <authorList>
            <person name="Mishra B."/>
        </authorList>
    </citation>
    <scope>NUCLEOTIDE SEQUENCE [LARGE SCALE GENOMIC DNA]</scope>
</reference>
<evidence type="ECO:0000256" key="2">
    <source>
        <dbReference type="SAM" id="MobiDB-lite"/>
    </source>
</evidence>
<dbReference type="InterPro" id="IPR001841">
    <property type="entry name" value="Znf_RING"/>
</dbReference>
<sequence length="651" mass="73944">MASSQVEIVYLRPTFGCILRDRNRRQNDDNDVVFLKNLKAHVKTTPPIPDENSHSWIRDKPRKKSKSRLGSPEKPRTRKANNFSGSTKYSKRDDDSLGGASSLVQIWEARLTRSTGGNSPIHGQFTEEIHLPAPSIDDGESESENESKTPDLTAEIRSGTLNSVSDSGGSKWGRVAEMIRRLSNEQKLTAGNNGGAVEMPIVKTPTPEKMSFPVVTRSPRLRGRQALSDFLTHLERDRHRELESLLKRNAVSRFTQRGRLQSMLRLRSLKRGLAIQERHRSSAKTPDLNRVLHLREKFRVNAANDAAEAKQRKGPPNRKVEEVALLKKEEETKSKMISYLKLQETLVAEALKTRTDKTSITHQEPEIMVKEEANKVEISTQGTGETLLLDEQETSFSNEWEEQEEYEDEQSYYGEMSYDWLTEISRPRSHWEDLRKSRYLEVMNTRSDGDDICKLLERGTVSDFLQSGLREKIDNLLMSRVQTHPAQRIFKEAGKEEEKCGIGEEEDEERDDLSETSSQIFAPSPAGSWSSQDTGVTSTPLNNLHSTEMEIISDLRTQILQLQQEMSELRDSVKTCLDVNASLQKSVHLENPLKRKCCVCNETQVETLLYRCGHMCTCLRCANELQCNGGKCPICHAKILDVVRVFVDSRT</sequence>
<evidence type="ECO:0000259" key="3">
    <source>
        <dbReference type="PROSITE" id="PS50089"/>
    </source>
</evidence>
<feature type="region of interest" description="Disordered" evidence="2">
    <location>
        <begin position="43"/>
        <end position="98"/>
    </location>
</feature>
<keyword evidence="1" id="KW-0862">Zinc</keyword>
<gene>
    <name evidence="4" type="ORF">MERR_LOCUS27790</name>
</gene>
<dbReference type="PANTHER" id="PTHR47820:SF6">
    <property type="entry name" value="RING_U-BOX SUPERFAMILY PROTEIN"/>
    <property type="match status" value="1"/>
</dbReference>
<evidence type="ECO:0000313" key="4">
    <source>
        <dbReference type="EMBL" id="CAA7040555.1"/>
    </source>
</evidence>
<dbReference type="Gene3D" id="3.30.40.10">
    <property type="entry name" value="Zinc/RING finger domain, C3HC4 (zinc finger)"/>
    <property type="match status" value="1"/>
</dbReference>
<dbReference type="CDD" id="cd16647">
    <property type="entry name" value="mRING-HC-C3HC5_NEU1"/>
    <property type="match status" value="1"/>
</dbReference>
<organism evidence="4 5">
    <name type="scientific">Microthlaspi erraticum</name>
    <dbReference type="NCBI Taxonomy" id="1685480"/>
    <lineage>
        <taxon>Eukaryota</taxon>
        <taxon>Viridiplantae</taxon>
        <taxon>Streptophyta</taxon>
        <taxon>Embryophyta</taxon>
        <taxon>Tracheophyta</taxon>
        <taxon>Spermatophyta</taxon>
        <taxon>Magnoliopsida</taxon>
        <taxon>eudicotyledons</taxon>
        <taxon>Gunneridae</taxon>
        <taxon>Pentapetalae</taxon>
        <taxon>rosids</taxon>
        <taxon>malvids</taxon>
        <taxon>Brassicales</taxon>
        <taxon>Brassicaceae</taxon>
        <taxon>Coluteocarpeae</taxon>
        <taxon>Microthlaspi</taxon>
    </lineage>
</organism>
<feature type="region of interest" description="Disordered" evidence="2">
    <location>
        <begin position="132"/>
        <end position="169"/>
    </location>
</feature>
<feature type="compositionally biased region" description="Polar residues" evidence="2">
    <location>
        <begin position="159"/>
        <end position="168"/>
    </location>
</feature>
<feature type="compositionally biased region" description="Acidic residues" evidence="2">
    <location>
        <begin position="503"/>
        <end position="514"/>
    </location>
</feature>
<comment type="caution">
    <text evidence="4">The sequence shown here is derived from an EMBL/GenBank/DDBJ whole genome shotgun (WGS) entry which is preliminary data.</text>
</comment>
<protein>
    <recommendedName>
        <fullName evidence="3">RING-type domain-containing protein</fullName>
    </recommendedName>
</protein>
<proteinExistence type="predicted"/>
<dbReference type="OrthoDB" id="6078042at2759"/>
<feature type="region of interest" description="Disordered" evidence="2">
    <location>
        <begin position="493"/>
        <end position="536"/>
    </location>
</feature>
<dbReference type="PANTHER" id="PTHR47820">
    <property type="entry name" value="BNAC05G24000D PROTEIN"/>
    <property type="match status" value="1"/>
</dbReference>
<keyword evidence="1" id="KW-0479">Metal-binding</keyword>
<dbReference type="Pfam" id="PF13920">
    <property type="entry name" value="zf-C3HC4_3"/>
    <property type="match status" value="1"/>
</dbReference>
<dbReference type="InterPro" id="IPR013083">
    <property type="entry name" value="Znf_RING/FYVE/PHD"/>
</dbReference>
<name>A0A6D2JBE5_9BRAS</name>
<keyword evidence="5" id="KW-1185">Reference proteome</keyword>
<keyword evidence="1" id="KW-0863">Zinc-finger</keyword>